<dbReference type="EMBL" id="BTRK01000003">
    <property type="protein sequence ID" value="GMR42292.1"/>
    <property type="molecule type" value="Genomic_DNA"/>
</dbReference>
<evidence type="ECO:0000259" key="1">
    <source>
        <dbReference type="Pfam" id="PF01682"/>
    </source>
</evidence>
<gene>
    <name evidence="2" type="ORF">PMAYCL1PPCAC_12487</name>
</gene>
<dbReference type="Proteomes" id="UP001328107">
    <property type="component" value="Unassembled WGS sequence"/>
</dbReference>
<dbReference type="PANTHER" id="PTHR46705:SF14">
    <property type="entry name" value="DOMAIN OF UNKNOWN FUNCTION DB DOMAIN-CONTAINING PROTEIN"/>
    <property type="match status" value="1"/>
</dbReference>
<dbReference type="InterPro" id="IPR002602">
    <property type="entry name" value="DB"/>
</dbReference>
<accession>A0AAN4ZJ57</accession>
<proteinExistence type="predicted"/>
<protein>
    <recommendedName>
        <fullName evidence="1">Domain of unknown function DB domain-containing protein</fullName>
    </recommendedName>
</protein>
<feature type="domain" description="Domain of unknown function DB" evidence="1">
    <location>
        <begin position="57"/>
        <end position="159"/>
    </location>
</feature>
<name>A0AAN4ZJ57_9BILA</name>
<keyword evidence="3" id="KW-1185">Reference proteome</keyword>
<feature type="non-terminal residue" evidence="2">
    <location>
        <position position="1"/>
    </location>
</feature>
<comment type="caution">
    <text evidence="2">The sequence shown here is derived from an EMBL/GenBank/DDBJ whole genome shotgun (WGS) entry which is preliminary data.</text>
</comment>
<dbReference type="PANTHER" id="PTHR46705">
    <property type="entry name" value="PROTEIN CBG09805"/>
    <property type="match status" value="1"/>
</dbReference>
<organism evidence="2 3">
    <name type="scientific">Pristionchus mayeri</name>
    <dbReference type="NCBI Taxonomy" id="1317129"/>
    <lineage>
        <taxon>Eukaryota</taxon>
        <taxon>Metazoa</taxon>
        <taxon>Ecdysozoa</taxon>
        <taxon>Nematoda</taxon>
        <taxon>Chromadorea</taxon>
        <taxon>Rhabditida</taxon>
        <taxon>Rhabditina</taxon>
        <taxon>Diplogasteromorpha</taxon>
        <taxon>Diplogasteroidea</taxon>
        <taxon>Neodiplogasteridae</taxon>
        <taxon>Pristionchus</taxon>
    </lineage>
</organism>
<sequence>AGCCCGKCGGYYKAHSAKTLSLDKPRVHGLQLWEETEPRSNYTYTQITNPNFLFARCCAERELPRACAAKCSHHTYTQAALHAMYLHLDGCPLSLAPELQFCAAQGQDHRGCCTRRGVGTTVAGEKCLRLCDQRPDQFTQLDLSYAPCQEKFEEMKACFYEGVRTSAKELFYPGASPKKH</sequence>
<dbReference type="AlphaFoldDB" id="A0AAN4ZJ57"/>
<evidence type="ECO:0000313" key="2">
    <source>
        <dbReference type="EMBL" id="GMR42292.1"/>
    </source>
</evidence>
<dbReference type="Pfam" id="PF01682">
    <property type="entry name" value="DB"/>
    <property type="match status" value="1"/>
</dbReference>
<evidence type="ECO:0000313" key="3">
    <source>
        <dbReference type="Proteomes" id="UP001328107"/>
    </source>
</evidence>
<reference evidence="3" key="1">
    <citation type="submission" date="2022-10" db="EMBL/GenBank/DDBJ databases">
        <title>Genome assembly of Pristionchus species.</title>
        <authorList>
            <person name="Yoshida K."/>
            <person name="Sommer R.J."/>
        </authorList>
    </citation>
    <scope>NUCLEOTIDE SEQUENCE [LARGE SCALE GENOMIC DNA]</scope>
    <source>
        <strain evidence="3">RS5460</strain>
    </source>
</reference>